<evidence type="ECO:0000313" key="1">
    <source>
        <dbReference type="EMBL" id="KKL55693.1"/>
    </source>
</evidence>
<organism evidence="1">
    <name type="scientific">marine sediment metagenome</name>
    <dbReference type="NCBI Taxonomy" id="412755"/>
    <lineage>
        <taxon>unclassified sequences</taxon>
        <taxon>metagenomes</taxon>
        <taxon>ecological metagenomes</taxon>
    </lineage>
</organism>
<protein>
    <submittedName>
        <fullName evidence="1">Uncharacterized protein</fullName>
    </submittedName>
</protein>
<dbReference type="EMBL" id="LAZR01030750">
    <property type="protein sequence ID" value="KKL55693.1"/>
    <property type="molecule type" value="Genomic_DNA"/>
</dbReference>
<gene>
    <name evidence="1" type="ORF">LCGC14_2252860</name>
</gene>
<dbReference type="AlphaFoldDB" id="A0A0F9D1U1"/>
<proteinExistence type="predicted"/>
<reference evidence="1" key="1">
    <citation type="journal article" date="2015" name="Nature">
        <title>Complex archaea that bridge the gap between prokaryotes and eukaryotes.</title>
        <authorList>
            <person name="Spang A."/>
            <person name="Saw J.H."/>
            <person name="Jorgensen S.L."/>
            <person name="Zaremba-Niedzwiedzka K."/>
            <person name="Martijn J."/>
            <person name="Lind A.E."/>
            <person name="van Eijk R."/>
            <person name="Schleper C."/>
            <person name="Guy L."/>
            <person name="Ettema T.J."/>
        </authorList>
    </citation>
    <scope>NUCLEOTIDE SEQUENCE</scope>
</reference>
<accession>A0A0F9D1U1</accession>
<sequence>MMYSTYPTIVHFTPAVLRAASKQANITPDEYRLGTLKRVETELGNLLDPGVTELHPDHRESLEDLHRQVRIAVGGA</sequence>
<comment type="caution">
    <text evidence="1">The sequence shown here is derived from an EMBL/GenBank/DDBJ whole genome shotgun (WGS) entry which is preliminary data.</text>
</comment>
<name>A0A0F9D1U1_9ZZZZ</name>